<dbReference type="InterPro" id="IPR029063">
    <property type="entry name" value="SAM-dependent_MTases_sf"/>
</dbReference>
<accession>A0A1B6D3P8</accession>
<evidence type="ECO:0000313" key="2">
    <source>
        <dbReference type="EMBL" id="JAS20322.1"/>
    </source>
</evidence>
<dbReference type="SUPFAM" id="SSF53335">
    <property type="entry name" value="S-adenosyl-L-methionine-dependent methyltransferases"/>
    <property type="match status" value="1"/>
</dbReference>
<reference evidence="2" key="1">
    <citation type="submission" date="2015-12" db="EMBL/GenBank/DDBJ databases">
        <title>De novo transcriptome assembly of four potential Pierce s Disease insect vectors from Arizona vineyards.</title>
        <authorList>
            <person name="Tassone E.E."/>
        </authorList>
    </citation>
    <scope>NUCLEOTIDE SEQUENCE</scope>
</reference>
<dbReference type="PANTHER" id="PTHR43861">
    <property type="entry name" value="TRANS-ACONITATE 2-METHYLTRANSFERASE-RELATED"/>
    <property type="match status" value="1"/>
</dbReference>
<dbReference type="Pfam" id="PF08242">
    <property type="entry name" value="Methyltransf_12"/>
    <property type="match status" value="1"/>
</dbReference>
<protein>
    <recommendedName>
        <fullName evidence="1">Methyltransferase type 12 domain-containing protein</fullName>
    </recommendedName>
</protein>
<gene>
    <name evidence="2" type="ORF">g.4703</name>
    <name evidence="3" type="ORF">g.4705</name>
</gene>
<dbReference type="PANTHER" id="PTHR43861:SF1">
    <property type="entry name" value="TRANS-ACONITATE 2-METHYLTRANSFERASE"/>
    <property type="match status" value="1"/>
</dbReference>
<dbReference type="InterPro" id="IPR013217">
    <property type="entry name" value="Methyltransf_12"/>
</dbReference>
<evidence type="ECO:0000259" key="1">
    <source>
        <dbReference type="Pfam" id="PF08242"/>
    </source>
</evidence>
<dbReference type="EMBL" id="GEDC01002607">
    <property type="protein sequence ID" value="JAS34691.1"/>
    <property type="molecule type" value="Transcribed_RNA"/>
</dbReference>
<name>A0A1B6D3P8_9HEMI</name>
<dbReference type="EMBL" id="GEDC01016976">
    <property type="protein sequence ID" value="JAS20322.1"/>
    <property type="molecule type" value="Transcribed_RNA"/>
</dbReference>
<evidence type="ECO:0000313" key="3">
    <source>
        <dbReference type="EMBL" id="JAS34691.1"/>
    </source>
</evidence>
<sequence length="279" mass="32345">MFSDPDFYKKANLFTTVNTKDVLEKFQKFIKFQEDEMNLILDVGSGCGSVTSNILIPAISPHNFKLIGIDINSTSVDFANTHVKDARASFRVLDITEKDKNNFKKIFSEDELNPGFDVVYSFSVLNWAGDIEQVLNNLYSLLKPGGQILLWFMGYSDLTGIWRSVKENQKWNTYLKMEPDCQFIFHDSSDVIMDCSKIVSSAGFQDIIVDCNRMPVVTDWNYNWRNPMEMIAPWRDKIPEHLQKEYFDDIYNGFKERENDPDNLQFDRIVIIATKPHLS</sequence>
<dbReference type="Gene3D" id="3.40.50.150">
    <property type="entry name" value="Vaccinia Virus protein VP39"/>
    <property type="match status" value="1"/>
</dbReference>
<feature type="domain" description="Methyltransferase type 12" evidence="1">
    <location>
        <begin position="41"/>
        <end position="147"/>
    </location>
</feature>
<organism evidence="2">
    <name type="scientific">Clastoptera arizonana</name>
    <name type="common">Arizona spittle bug</name>
    <dbReference type="NCBI Taxonomy" id="38151"/>
    <lineage>
        <taxon>Eukaryota</taxon>
        <taxon>Metazoa</taxon>
        <taxon>Ecdysozoa</taxon>
        <taxon>Arthropoda</taxon>
        <taxon>Hexapoda</taxon>
        <taxon>Insecta</taxon>
        <taxon>Pterygota</taxon>
        <taxon>Neoptera</taxon>
        <taxon>Paraneoptera</taxon>
        <taxon>Hemiptera</taxon>
        <taxon>Auchenorrhyncha</taxon>
        <taxon>Cercopoidea</taxon>
        <taxon>Clastopteridae</taxon>
        <taxon>Clastoptera</taxon>
    </lineage>
</organism>
<dbReference type="AlphaFoldDB" id="A0A1B6D3P8"/>
<proteinExistence type="predicted"/>
<dbReference type="CDD" id="cd02440">
    <property type="entry name" value="AdoMet_MTases"/>
    <property type="match status" value="1"/>
</dbReference>